<dbReference type="Pfam" id="PF00385">
    <property type="entry name" value="Chromo"/>
    <property type="match status" value="1"/>
</dbReference>
<dbReference type="Gene3D" id="2.40.50.40">
    <property type="match status" value="1"/>
</dbReference>
<feature type="compositionally biased region" description="Basic and acidic residues" evidence="2">
    <location>
        <begin position="454"/>
        <end position="476"/>
    </location>
</feature>
<dbReference type="InterPro" id="IPR000953">
    <property type="entry name" value="Chromo/chromo_shadow_dom"/>
</dbReference>
<gene>
    <name evidence="4" type="ORF">PAC_19759</name>
</gene>
<feature type="domain" description="Chromo" evidence="3">
    <location>
        <begin position="221"/>
        <end position="265"/>
    </location>
</feature>
<evidence type="ECO:0000256" key="2">
    <source>
        <dbReference type="SAM" id="MobiDB-lite"/>
    </source>
</evidence>
<proteinExistence type="predicted"/>
<dbReference type="SMART" id="SM00298">
    <property type="entry name" value="CHROMO"/>
    <property type="match status" value="1"/>
</dbReference>
<protein>
    <recommendedName>
        <fullName evidence="3">Chromo domain-containing protein</fullName>
    </recommendedName>
</protein>
<evidence type="ECO:0000313" key="5">
    <source>
        <dbReference type="Proteomes" id="UP000184330"/>
    </source>
</evidence>
<dbReference type="OrthoDB" id="112058at2759"/>
<accession>A0A1L7XXY4</accession>
<name>A0A1L7XXY4_9HELO</name>
<feature type="region of interest" description="Disordered" evidence="2">
    <location>
        <begin position="1"/>
        <end position="105"/>
    </location>
</feature>
<reference evidence="4 5" key="1">
    <citation type="submission" date="2016-03" db="EMBL/GenBank/DDBJ databases">
        <authorList>
            <person name="Ploux O."/>
        </authorList>
    </citation>
    <scope>NUCLEOTIDE SEQUENCE [LARGE SCALE GENOMIC DNA]</scope>
    <source>
        <strain evidence="4 5">UAMH 11012</strain>
    </source>
</reference>
<evidence type="ECO:0000259" key="3">
    <source>
        <dbReference type="PROSITE" id="PS50013"/>
    </source>
</evidence>
<dbReference type="InterPro" id="IPR016197">
    <property type="entry name" value="Chromo-like_dom_sf"/>
</dbReference>
<feature type="compositionally biased region" description="Basic residues" evidence="2">
    <location>
        <begin position="1"/>
        <end position="13"/>
    </location>
</feature>
<dbReference type="InterPro" id="IPR023780">
    <property type="entry name" value="Chromo_domain"/>
</dbReference>
<evidence type="ECO:0000256" key="1">
    <source>
        <dbReference type="ARBA" id="ARBA00011353"/>
    </source>
</evidence>
<comment type="subunit">
    <text evidence="1">Component of the NuA4 histone acetyltransferase complex.</text>
</comment>
<dbReference type="PROSITE" id="PS50013">
    <property type="entry name" value="CHROMO_2"/>
    <property type="match status" value="1"/>
</dbReference>
<feature type="region of interest" description="Disordered" evidence="2">
    <location>
        <begin position="446"/>
        <end position="476"/>
    </location>
</feature>
<evidence type="ECO:0000313" key="4">
    <source>
        <dbReference type="EMBL" id="CZR69859.1"/>
    </source>
</evidence>
<dbReference type="AlphaFoldDB" id="A0A1L7XXY4"/>
<feature type="compositionally biased region" description="Basic and acidic residues" evidence="2">
    <location>
        <begin position="80"/>
        <end position="90"/>
    </location>
</feature>
<sequence>METTPKSRRRSSRRTLLSSGWNAINHVAASSTLPPRSATQSSESPFCCQTPKPQIPILSPSEGSRRTGEWLESMAKRRKAAQETVKRTSESLEPTSDVNASNKRTRRSMVPGIAHSETTPAMAEMRVVPNVVTRSNQTLTMPNGNIQTRPRQALQVVIASTNLADARVPVISKPELEAPLTISPMSRRTCRSSLARSDFSDESESCPTTVDDLPQDEGEVYDVERVLGEKIGPGIHEFLIQWTGYDEQSWVPAEDCFCDELVTAFRAVPRTKTIEMAWIEQETVVARPTRRDTGAKSKTKVSSKTLPPPVRRIRDLITGRLQRLPTPALPPHSASDADREETPALPRYARANTARFSTRPPTPVRVHTHQDQATRDIMWQRSKAMSEVQIISWTVTPAVKERRENGRPKMSQVVGAGQNIKLEESDGDNTREVELQKTDALAAIIPQEAVPTGREQDHLTSKRQQEHIDRQKPRDMSLRKYNNNQSSLHQVASWNHLVPVHIRFDENDVPIQQARPQTPFAPRLISRPEVFCDDVLRRARTEEKKSAGPSLLRHEFSSSMSYKHAEALINNTRASPERAFGFSLPSNTVLLSIERDEY</sequence>
<dbReference type="GO" id="GO:0006338">
    <property type="term" value="P:chromatin remodeling"/>
    <property type="evidence" value="ECO:0007669"/>
    <property type="project" value="UniProtKB-ARBA"/>
</dbReference>
<keyword evidence="5" id="KW-1185">Reference proteome</keyword>
<dbReference type="CDD" id="cd00024">
    <property type="entry name" value="CD_CSD"/>
    <property type="match status" value="1"/>
</dbReference>
<feature type="compositionally biased region" description="Polar residues" evidence="2">
    <location>
        <begin position="91"/>
        <end position="102"/>
    </location>
</feature>
<organism evidence="4 5">
    <name type="scientific">Phialocephala subalpina</name>
    <dbReference type="NCBI Taxonomy" id="576137"/>
    <lineage>
        <taxon>Eukaryota</taxon>
        <taxon>Fungi</taxon>
        <taxon>Dikarya</taxon>
        <taxon>Ascomycota</taxon>
        <taxon>Pezizomycotina</taxon>
        <taxon>Leotiomycetes</taxon>
        <taxon>Helotiales</taxon>
        <taxon>Mollisiaceae</taxon>
        <taxon>Phialocephala</taxon>
        <taxon>Phialocephala fortinii species complex</taxon>
    </lineage>
</organism>
<dbReference type="Proteomes" id="UP000184330">
    <property type="component" value="Unassembled WGS sequence"/>
</dbReference>
<dbReference type="EMBL" id="FJOG01000082">
    <property type="protein sequence ID" value="CZR69859.1"/>
    <property type="molecule type" value="Genomic_DNA"/>
</dbReference>
<dbReference type="SUPFAM" id="SSF54160">
    <property type="entry name" value="Chromo domain-like"/>
    <property type="match status" value="1"/>
</dbReference>
<feature type="compositionally biased region" description="Polar residues" evidence="2">
    <location>
        <begin position="28"/>
        <end position="44"/>
    </location>
</feature>
<dbReference type="STRING" id="576137.A0A1L7XXY4"/>
<feature type="region of interest" description="Disordered" evidence="2">
    <location>
        <begin position="323"/>
        <end position="343"/>
    </location>
</feature>